<protein>
    <submittedName>
        <fullName evidence="2">Uncharacterized protein</fullName>
    </submittedName>
</protein>
<accession>A0A5B7K114</accession>
<name>A0A5B7K114_PORTR</name>
<keyword evidence="3" id="KW-1185">Reference proteome</keyword>
<feature type="compositionally biased region" description="Gly residues" evidence="1">
    <location>
        <begin position="1"/>
        <end position="23"/>
    </location>
</feature>
<dbReference type="EMBL" id="VSRR010139233">
    <property type="protein sequence ID" value="MPD04052.1"/>
    <property type="molecule type" value="Genomic_DNA"/>
</dbReference>
<dbReference type="Proteomes" id="UP000324222">
    <property type="component" value="Unassembled WGS sequence"/>
</dbReference>
<reference evidence="2 3" key="1">
    <citation type="submission" date="2019-05" db="EMBL/GenBank/DDBJ databases">
        <title>Another draft genome of Portunus trituberculatus and its Hox gene families provides insights of decapod evolution.</title>
        <authorList>
            <person name="Jeong J.-H."/>
            <person name="Song I."/>
            <person name="Kim S."/>
            <person name="Choi T."/>
            <person name="Kim D."/>
            <person name="Ryu S."/>
            <person name="Kim W."/>
        </authorList>
    </citation>
    <scope>NUCLEOTIDE SEQUENCE [LARGE SCALE GENOMIC DNA]</scope>
    <source>
        <tissue evidence="2">Muscle</tissue>
    </source>
</reference>
<comment type="caution">
    <text evidence="2">The sequence shown here is derived from an EMBL/GenBank/DDBJ whole genome shotgun (WGS) entry which is preliminary data.</text>
</comment>
<feature type="region of interest" description="Disordered" evidence="1">
    <location>
        <begin position="1"/>
        <end position="61"/>
    </location>
</feature>
<evidence type="ECO:0000256" key="1">
    <source>
        <dbReference type="SAM" id="MobiDB-lite"/>
    </source>
</evidence>
<dbReference type="AlphaFoldDB" id="A0A5B7K114"/>
<proteinExistence type="predicted"/>
<evidence type="ECO:0000313" key="2">
    <source>
        <dbReference type="EMBL" id="MPD04052.1"/>
    </source>
</evidence>
<gene>
    <name evidence="2" type="ORF">E2C01_099721</name>
</gene>
<sequence>MEVPLRGGGGPMGGGGPWYGAGMGAPPCTGQGSPSQVARARAGTERALFTVPGGPGVPRGP</sequence>
<organism evidence="2 3">
    <name type="scientific">Portunus trituberculatus</name>
    <name type="common">Swimming crab</name>
    <name type="synonym">Neptunus trituberculatus</name>
    <dbReference type="NCBI Taxonomy" id="210409"/>
    <lineage>
        <taxon>Eukaryota</taxon>
        <taxon>Metazoa</taxon>
        <taxon>Ecdysozoa</taxon>
        <taxon>Arthropoda</taxon>
        <taxon>Crustacea</taxon>
        <taxon>Multicrustacea</taxon>
        <taxon>Malacostraca</taxon>
        <taxon>Eumalacostraca</taxon>
        <taxon>Eucarida</taxon>
        <taxon>Decapoda</taxon>
        <taxon>Pleocyemata</taxon>
        <taxon>Brachyura</taxon>
        <taxon>Eubrachyura</taxon>
        <taxon>Portunoidea</taxon>
        <taxon>Portunidae</taxon>
        <taxon>Portuninae</taxon>
        <taxon>Portunus</taxon>
    </lineage>
</organism>
<evidence type="ECO:0000313" key="3">
    <source>
        <dbReference type="Proteomes" id="UP000324222"/>
    </source>
</evidence>